<dbReference type="AlphaFoldDB" id="A0AAV2CAC1"/>
<accession>A0AAV2CAC1</accession>
<protein>
    <submittedName>
        <fullName evidence="2">Uncharacterized protein</fullName>
    </submittedName>
</protein>
<dbReference type="Proteomes" id="UP001497516">
    <property type="component" value="Chromosome 1"/>
</dbReference>
<dbReference type="CDD" id="cd00303">
    <property type="entry name" value="retropepsin_like"/>
    <property type="match status" value="1"/>
</dbReference>
<proteinExistence type="predicted"/>
<evidence type="ECO:0000313" key="2">
    <source>
        <dbReference type="EMBL" id="CAL1352952.1"/>
    </source>
</evidence>
<name>A0AAV2CAC1_9ROSI</name>
<dbReference type="PANTHER" id="PTHR35046">
    <property type="entry name" value="ZINC KNUCKLE (CCHC-TYPE) FAMILY PROTEIN"/>
    <property type="match status" value="1"/>
</dbReference>
<evidence type="ECO:0000256" key="1">
    <source>
        <dbReference type="SAM" id="MobiDB-lite"/>
    </source>
</evidence>
<gene>
    <name evidence="2" type="ORF">LTRI10_LOCUS883</name>
</gene>
<sequence>MIHGDDEANAPDDGSYSSRLKGNNVPATIIQPEAHLTIGSPKSKQDLEQRENKFQTRCLVDGKLLSVLIGGKSCTNLVSEYSVKKLGLNTLKHPKPYTLQWLNEDGSIEVTKQAILKFEIGRYKDEVLCDAVPMEEAHVLLGRPWQFDRNGQQDEVTKKYKCSHRGQKFVLKPLSPKEIYEDQLQMQQNLKKEKEFQSKVEEEVKEDVEEKEEVLVDGLTIVTCEEDSQALISSREEPKLEVEEKVEEEAEEVKEEILVDIPDLSAQEVKQYIKESEFKGGDECLKIMEHSPIVLEVAHIDFVIGDAMLEEAARRENQQEIQRYAESFHHNGIYAIRGPIVLKKGGIIRSSPIQFRWKSKKSGAGWRSKFYKDSRSNLLQERGNDATPLTPHDVTRAQTRYLHGTWFKRRFKRFKESLEAFQVEEKVFASKAYEFVDVKSIGRIYNSRGPKMKVRVRRYKDQMGSFLMDVDLLEGKSITFIRFMD</sequence>
<evidence type="ECO:0000313" key="3">
    <source>
        <dbReference type="Proteomes" id="UP001497516"/>
    </source>
</evidence>
<keyword evidence="3" id="KW-1185">Reference proteome</keyword>
<organism evidence="2 3">
    <name type="scientific">Linum trigynum</name>
    <dbReference type="NCBI Taxonomy" id="586398"/>
    <lineage>
        <taxon>Eukaryota</taxon>
        <taxon>Viridiplantae</taxon>
        <taxon>Streptophyta</taxon>
        <taxon>Embryophyta</taxon>
        <taxon>Tracheophyta</taxon>
        <taxon>Spermatophyta</taxon>
        <taxon>Magnoliopsida</taxon>
        <taxon>eudicotyledons</taxon>
        <taxon>Gunneridae</taxon>
        <taxon>Pentapetalae</taxon>
        <taxon>rosids</taxon>
        <taxon>fabids</taxon>
        <taxon>Malpighiales</taxon>
        <taxon>Linaceae</taxon>
        <taxon>Linum</taxon>
    </lineage>
</organism>
<dbReference type="PANTHER" id="PTHR35046:SF9">
    <property type="entry name" value="RNA-DIRECTED DNA POLYMERASE"/>
    <property type="match status" value="1"/>
</dbReference>
<feature type="region of interest" description="Disordered" evidence="1">
    <location>
        <begin position="1"/>
        <end position="22"/>
    </location>
</feature>
<reference evidence="2 3" key="1">
    <citation type="submission" date="2024-04" db="EMBL/GenBank/DDBJ databases">
        <authorList>
            <person name="Fracassetti M."/>
        </authorList>
    </citation>
    <scope>NUCLEOTIDE SEQUENCE [LARGE SCALE GENOMIC DNA]</scope>
</reference>
<dbReference type="EMBL" id="OZ034813">
    <property type="protein sequence ID" value="CAL1352952.1"/>
    <property type="molecule type" value="Genomic_DNA"/>
</dbReference>